<keyword evidence="3" id="KW-1185">Reference proteome</keyword>
<evidence type="ECO:0000256" key="1">
    <source>
        <dbReference type="SAM" id="MobiDB-lite"/>
    </source>
</evidence>
<gene>
    <name evidence="2" type="ORF">RFI_19993</name>
</gene>
<name>X6MV47_RETFI</name>
<accession>X6MV47</accession>
<evidence type="ECO:0000313" key="3">
    <source>
        <dbReference type="Proteomes" id="UP000023152"/>
    </source>
</evidence>
<feature type="region of interest" description="Disordered" evidence="1">
    <location>
        <begin position="39"/>
        <end position="90"/>
    </location>
</feature>
<evidence type="ECO:0000313" key="2">
    <source>
        <dbReference type="EMBL" id="ETO17332.1"/>
    </source>
</evidence>
<feature type="compositionally biased region" description="Basic and acidic residues" evidence="1">
    <location>
        <begin position="39"/>
        <end position="72"/>
    </location>
</feature>
<protein>
    <submittedName>
        <fullName evidence="2">Uncharacterized protein</fullName>
    </submittedName>
</protein>
<reference evidence="2 3" key="1">
    <citation type="journal article" date="2013" name="Curr. Biol.">
        <title>The Genome of the Foraminiferan Reticulomyxa filosa.</title>
        <authorList>
            <person name="Glockner G."/>
            <person name="Hulsmann N."/>
            <person name="Schleicher M."/>
            <person name="Noegel A.A."/>
            <person name="Eichinger L."/>
            <person name="Gallinger C."/>
            <person name="Pawlowski J."/>
            <person name="Sierra R."/>
            <person name="Euteneuer U."/>
            <person name="Pillet L."/>
            <person name="Moustafa A."/>
            <person name="Platzer M."/>
            <person name="Groth M."/>
            <person name="Szafranski K."/>
            <person name="Schliwa M."/>
        </authorList>
    </citation>
    <scope>NUCLEOTIDE SEQUENCE [LARGE SCALE GENOMIC DNA]</scope>
</reference>
<sequence>MYLYIYLYIHILFCFELSLEEEEGGSIFRRLKISSDEKSLKKQVEDLAKDVTSESKNKEETEEKAHEADSAKVKGQAGEGNDSSSKSKTSPTKLSIVQYFGKIFDFYFDALLEKKSVHNFPLIISILNRIEQSRDDTAPFSKNHHYLVFIAIQRLRKKFAVCFFFMTYYYCLLYV</sequence>
<organism evidence="2 3">
    <name type="scientific">Reticulomyxa filosa</name>
    <dbReference type="NCBI Taxonomy" id="46433"/>
    <lineage>
        <taxon>Eukaryota</taxon>
        <taxon>Sar</taxon>
        <taxon>Rhizaria</taxon>
        <taxon>Retaria</taxon>
        <taxon>Foraminifera</taxon>
        <taxon>Monothalamids</taxon>
        <taxon>Reticulomyxidae</taxon>
        <taxon>Reticulomyxa</taxon>
    </lineage>
</organism>
<comment type="caution">
    <text evidence="2">The sequence shown here is derived from an EMBL/GenBank/DDBJ whole genome shotgun (WGS) entry which is preliminary data.</text>
</comment>
<dbReference type="AlphaFoldDB" id="X6MV47"/>
<dbReference type="Proteomes" id="UP000023152">
    <property type="component" value="Unassembled WGS sequence"/>
</dbReference>
<proteinExistence type="predicted"/>
<dbReference type="EMBL" id="ASPP01016860">
    <property type="protein sequence ID" value="ETO17332.1"/>
    <property type="molecule type" value="Genomic_DNA"/>
</dbReference>